<organism evidence="1 2">
    <name type="scientific">Glossina austeni</name>
    <name type="common">Savannah tsetse fly</name>
    <dbReference type="NCBI Taxonomy" id="7395"/>
    <lineage>
        <taxon>Eukaryota</taxon>
        <taxon>Metazoa</taxon>
        <taxon>Ecdysozoa</taxon>
        <taxon>Arthropoda</taxon>
        <taxon>Hexapoda</taxon>
        <taxon>Insecta</taxon>
        <taxon>Pterygota</taxon>
        <taxon>Neoptera</taxon>
        <taxon>Endopterygota</taxon>
        <taxon>Diptera</taxon>
        <taxon>Brachycera</taxon>
        <taxon>Muscomorpha</taxon>
        <taxon>Hippoboscoidea</taxon>
        <taxon>Glossinidae</taxon>
        <taxon>Glossina</taxon>
    </lineage>
</organism>
<dbReference type="Proteomes" id="UP000078200">
    <property type="component" value="Unassembled WGS sequence"/>
</dbReference>
<dbReference type="VEuPathDB" id="VectorBase:GAUT006659"/>
<accession>A0A1A9UJB4</accession>
<evidence type="ECO:0000313" key="1">
    <source>
        <dbReference type="EnsemblMetazoa" id="GAUT006659-PA"/>
    </source>
</evidence>
<protein>
    <submittedName>
        <fullName evidence="1">Uncharacterized protein</fullName>
    </submittedName>
</protein>
<sequence>MSIVIFGGDKMPEHVNTSRRALYRNLGVKINDMLTNDKLLGCHLSYALRVGCLDRVKIFNFKAIYLDFVDRDPSSCTPKSSNRMLCPCARSLGTTGSLEPNYFPISLLLTFMTLEQFREYQLRKHPKILMAPTVTIENRSLALS</sequence>
<name>A0A1A9UJB4_GLOAU</name>
<proteinExistence type="predicted"/>
<reference evidence="1" key="1">
    <citation type="submission" date="2020-05" db="UniProtKB">
        <authorList>
            <consortium name="EnsemblMetazoa"/>
        </authorList>
    </citation>
    <scope>IDENTIFICATION</scope>
    <source>
        <strain evidence="1">TTRI</strain>
    </source>
</reference>
<evidence type="ECO:0000313" key="2">
    <source>
        <dbReference type="Proteomes" id="UP000078200"/>
    </source>
</evidence>
<dbReference type="EnsemblMetazoa" id="GAUT006659-RA">
    <property type="protein sequence ID" value="GAUT006659-PA"/>
    <property type="gene ID" value="GAUT006659"/>
</dbReference>
<dbReference type="AlphaFoldDB" id="A0A1A9UJB4"/>
<keyword evidence="2" id="KW-1185">Reference proteome</keyword>